<dbReference type="AlphaFoldDB" id="A0AAD4NJA1"/>
<dbReference type="Gene3D" id="1.20.1070.10">
    <property type="entry name" value="Rhodopsin 7-helix transmembrane proteins"/>
    <property type="match status" value="1"/>
</dbReference>
<feature type="region of interest" description="Disordered" evidence="1">
    <location>
        <begin position="310"/>
        <end position="337"/>
    </location>
</feature>
<dbReference type="EMBL" id="JAKKPZ010000001">
    <property type="protein sequence ID" value="KAI1729467.1"/>
    <property type="molecule type" value="Genomic_DNA"/>
</dbReference>
<feature type="transmembrane region" description="Helical" evidence="2">
    <location>
        <begin position="63"/>
        <end position="81"/>
    </location>
</feature>
<evidence type="ECO:0000256" key="1">
    <source>
        <dbReference type="SAM" id="MobiDB-lite"/>
    </source>
</evidence>
<evidence type="ECO:0000256" key="2">
    <source>
        <dbReference type="SAM" id="Phobius"/>
    </source>
</evidence>
<comment type="caution">
    <text evidence="3">The sequence shown here is derived from an EMBL/GenBank/DDBJ whole genome shotgun (WGS) entry which is preliminary data.</text>
</comment>
<feature type="transmembrane region" description="Helical" evidence="2">
    <location>
        <begin position="240"/>
        <end position="260"/>
    </location>
</feature>
<dbReference type="PANTHER" id="PTHR23021">
    <property type="entry name" value="SERPENTINE RECEPTOR, CLASS T"/>
    <property type="match status" value="1"/>
</dbReference>
<feature type="transmembrane region" description="Helical" evidence="2">
    <location>
        <begin position="266"/>
        <end position="288"/>
    </location>
</feature>
<accession>A0AAD4NJA1</accession>
<keyword evidence="2" id="KW-1133">Transmembrane helix</keyword>
<feature type="transmembrane region" description="Helical" evidence="2">
    <location>
        <begin position="101"/>
        <end position="126"/>
    </location>
</feature>
<feature type="transmembrane region" description="Helical" evidence="2">
    <location>
        <begin position="198"/>
        <end position="220"/>
    </location>
</feature>
<keyword evidence="2" id="KW-0472">Membrane</keyword>
<feature type="compositionally biased region" description="Polar residues" evidence="1">
    <location>
        <begin position="322"/>
        <end position="337"/>
    </location>
</feature>
<feature type="compositionally biased region" description="Low complexity" evidence="1">
    <location>
        <begin position="310"/>
        <end position="321"/>
    </location>
</feature>
<dbReference type="SUPFAM" id="SSF81321">
    <property type="entry name" value="Family A G protein-coupled receptor-like"/>
    <property type="match status" value="1"/>
</dbReference>
<organism evidence="3 4">
    <name type="scientific">Ditylenchus destructor</name>
    <dbReference type="NCBI Taxonomy" id="166010"/>
    <lineage>
        <taxon>Eukaryota</taxon>
        <taxon>Metazoa</taxon>
        <taxon>Ecdysozoa</taxon>
        <taxon>Nematoda</taxon>
        <taxon>Chromadorea</taxon>
        <taxon>Rhabditida</taxon>
        <taxon>Tylenchina</taxon>
        <taxon>Tylenchomorpha</taxon>
        <taxon>Sphaerularioidea</taxon>
        <taxon>Anguinidae</taxon>
        <taxon>Anguininae</taxon>
        <taxon>Ditylenchus</taxon>
    </lineage>
</organism>
<name>A0AAD4NJA1_9BILA</name>
<protein>
    <submittedName>
        <fullName evidence="3">Serpentine type 7TM GPCR chemoreceptor srt domain-containing protein</fullName>
    </submittedName>
</protein>
<keyword evidence="4" id="KW-1185">Reference proteome</keyword>
<sequence>MEKYLFERDVFDRLYNCSYNVSDVPLEVRKHRVFGIALIALSSIFELLTIPCVYAIGKNLKYASFKFMFYIAISDFFALWFTWSDGFLSLNGEVYCSSPALTYICGMFALAFWMAGSTSSMMLAMNRCVELWSPRFGQMLFSGKRPWIWLAMVTLYWSVTIFLGPVTVFNSAGMGYYFNPHFGYRNDIDGAFENFIFVFHNSTITIGLFILYLLFLMSLVLKRQSYAPKARSTKLPFMQIFAISGSSMLASSIYLFMQFVTVNPGLIILANFMWTCSHGMPSVIYLTMNETVRRELRRTWKRLHGENVSTAATTTSMKSSAQPKSMNSISDANDSHA</sequence>
<evidence type="ECO:0000313" key="3">
    <source>
        <dbReference type="EMBL" id="KAI1729467.1"/>
    </source>
</evidence>
<dbReference type="PANTHER" id="PTHR23021:SF11">
    <property type="entry name" value="SERPENTINE RECEPTOR, CLASS T"/>
    <property type="match status" value="1"/>
</dbReference>
<gene>
    <name evidence="3" type="ORF">DdX_01709</name>
</gene>
<reference evidence="3" key="1">
    <citation type="submission" date="2022-01" db="EMBL/GenBank/DDBJ databases">
        <title>Genome Sequence Resource for Two Populations of Ditylenchus destructor, the Migratory Endoparasitic Phytonematode.</title>
        <authorList>
            <person name="Zhang H."/>
            <person name="Lin R."/>
            <person name="Xie B."/>
        </authorList>
    </citation>
    <scope>NUCLEOTIDE SEQUENCE</scope>
    <source>
        <strain evidence="3">BazhouSP</strain>
    </source>
</reference>
<evidence type="ECO:0000313" key="4">
    <source>
        <dbReference type="Proteomes" id="UP001201812"/>
    </source>
</evidence>
<dbReference type="InterPro" id="IPR019425">
    <property type="entry name" value="7TM_GPCR_serpentine_rcpt_Srt"/>
</dbReference>
<dbReference type="Proteomes" id="UP001201812">
    <property type="component" value="Unassembled WGS sequence"/>
</dbReference>
<feature type="transmembrane region" description="Helical" evidence="2">
    <location>
        <begin position="147"/>
        <end position="178"/>
    </location>
</feature>
<dbReference type="Pfam" id="PF10321">
    <property type="entry name" value="7TM_GPCR_Srt"/>
    <property type="match status" value="1"/>
</dbReference>
<keyword evidence="2" id="KW-0812">Transmembrane</keyword>
<feature type="transmembrane region" description="Helical" evidence="2">
    <location>
        <begin position="33"/>
        <end position="56"/>
    </location>
</feature>
<proteinExistence type="predicted"/>